<dbReference type="Gene3D" id="3.10.180.10">
    <property type="entry name" value="2,3-Dihydroxybiphenyl 1,2-Dioxygenase, domain 1"/>
    <property type="match status" value="1"/>
</dbReference>
<feature type="domain" description="VOC" evidence="1">
    <location>
        <begin position="157"/>
        <end position="273"/>
    </location>
</feature>
<proteinExistence type="predicted"/>
<dbReference type="EMBL" id="JACSQG010000006">
    <property type="protein sequence ID" value="MBD7977985.1"/>
    <property type="molecule type" value="Genomic_DNA"/>
</dbReference>
<dbReference type="PROSITE" id="PS51819">
    <property type="entry name" value="VOC"/>
    <property type="match status" value="1"/>
</dbReference>
<organism evidence="2 3">
    <name type="scientific">Serpens gallinarum</name>
    <dbReference type="NCBI Taxonomy" id="2763075"/>
    <lineage>
        <taxon>Bacteria</taxon>
        <taxon>Pseudomonadati</taxon>
        <taxon>Pseudomonadota</taxon>
        <taxon>Gammaproteobacteria</taxon>
        <taxon>Pseudomonadales</taxon>
        <taxon>Pseudomonadaceae</taxon>
        <taxon>Pseudomonas</taxon>
    </lineage>
</organism>
<evidence type="ECO:0000313" key="2">
    <source>
        <dbReference type="EMBL" id="MBD7977985.1"/>
    </source>
</evidence>
<keyword evidence="3" id="KW-1185">Reference proteome</keyword>
<name>A0ABR8TR65_9PSED</name>
<protein>
    <submittedName>
        <fullName evidence="2">VOC family protein</fullName>
    </submittedName>
</protein>
<gene>
    <name evidence="2" type="ORF">H9642_12390</name>
</gene>
<comment type="caution">
    <text evidence="2">The sequence shown here is derived from an EMBL/GenBank/DDBJ whole genome shotgun (WGS) entry which is preliminary data.</text>
</comment>
<dbReference type="InterPro" id="IPR029068">
    <property type="entry name" value="Glyas_Bleomycin-R_OHBP_Dase"/>
</dbReference>
<reference evidence="2 3" key="1">
    <citation type="submission" date="2020-08" db="EMBL/GenBank/DDBJ databases">
        <title>A Genomic Blueprint of the Chicken Gut Microbiome.</title>
        <authorList>
            <person name="Gilroy R."/>
            <person name="Ravi A."/>
            <person name="Getino M."/>
            <person name="Pursley I."/>
            <person name="Horton D.L."/>
            <person name="Alikhan N.-F."/>
            <person name="Baker D."/>
            <person name="Gharbi K."/>
            <person name="Hall N."/>
            <person name="Watson M."/>
            <person name="Adriaenssens E.M."/>
            <person name="Foster-Nyarko E."/>
            <person name="Jarju S."/>
            <person name="Secka A."/>
            <person name="Antonio M."/>
            <person name="Oren A."/>
            <person name="Chaudhuri R."/>
            <person name="La Ragione R.M."/>
            <person name="Hildebrand F."/>
            <person name="Pallen M.J."/>
        </authorList>
    </citation>
    <scope>NUCLEOTIDE SEQUENCE [LARGE SCALE GENOMIC DNA]</scope>
    <source>
        <strain evidence="2 3">Sa2CUA2</strain>
    </source>
</reference>
<dbReference type="SUPFAM" id="SSF54593">
    <property type="entry name" value="Glyoxalase/Bleomycin resistance protein/Dihydroxybiphenyl dioxygenase"/>
    <property type="match status" value="2"/>
</dbReference>
<evidence type="ECO:0000313" key="3">
    <source>
        <dbReference type="Proteomes" id="UP000611945"/>
    </source>
</evidence>
<evidence type="ECO:0000259" key="1">
    <source>
        <dbReference type="PROSITE" id="PS51819"/>
    </source>
</evidence>
<dbReference type="Proteomes" id="UP000611945">
    <property type="component" value="Unassembled WGS sequence"/>
</dbReference>
<accession>A0ABR8TR65</accession>
<sequence length="322" mass="35744">MNIIGPDALVFAVDDIATAARYMTDFGLQAAGSTRHGQLFETLDGTGVVICDVNDPALPPALSPTNKLRKIIYGVSDQRSLEQIAAELGKDREVRRMDDGSLEAVDDMGIHLAFQLTVRREISLPAEKINAPGAPLQRGVNVVGIDPDTPARVQLRSLGHFALFVPDVPKAEAFYTERLAFRCNDRLGGGPFMRPKGTQEHHTMFLIQTPPQLKGVEHMAFHLGGPSEVMEAGNRFRELGYSSFWGPGRHSFGSNWFWYFESVLGCRFEYDADMDQHDDNWVPREKPLHVDNAQAYLLQVCENWAPFGPPPVKPTTEEVAKA</sequence>
<dbReference type="InterPro" id="IPR004360">
    <property type="entry name" value="Glyas_Fos-R_dOase_dom"/>
</dbReference>
<dbReference type="InterPro" id="IPR037523">
    <property type="entry name" value="VOC_core"/>
</dbReference>
<dbReference type="Pfam" id="PF00903">
    <property type="entry name" value="Glyoxalase"/>
    <property type="match status" value="1"/>
</dbReference>
<dbReference type="RefSeq" id="WP_251836761.1">
    <property type="nucleotide sequence ID" value="NZ_JACSQG010000006.1"/>
</dbReference>